<reference evidence="1 2" key="1">
    <citation type="journal article" date="2022" name="Hortic Res">
        <title>A haplotype resolved chromosomal level avocado genome allows analysis of novel avocado genes.</title>
        <authorList>
            <person name="Nath O."/>
            <person name="Fletcher S.J."/>
            <person name="Hayward A."/>
            <person name="Shaw L.M."/>
            <person name="Masouleh A.K."/>
            <person name="Furtado A."/>
            <person name="Henry R.J."/>
            <person name="Mitter N."/>
        </authorList>
    </citation>
    <scope>NUCLEOTIDE SEQUENCE [LARGE SCALE GENOMIC DNA]</scope>
    <source>
        <strain evidence="2">cv. Hass</strain>
    </source>
</reference>
<keyword evidence="2" id="KW-1185">Reference proteome</keyword>
<evidence type="ECO:0000313" key="1">
    <source>
        <dbReference type="EMBL" id="KAJ8630710.1"/>
    </source>
</evidence>
<organism evidence="1 2">
    <name type="scientific">Persea americana</name>
    <name type="common">Avocado</name>
    <dbReference type="NCBI Taxonomy" id="3435"/>
    <lineage>
        <taxon>Eukaryota</taxon>
        <taxon>Viridiplantae</taxon>
        <taxon>Streptophyta</taxon>
        <taxon>Embryophyta</taxon>
        <taxon>Tracheophyta</taxon>
        <taxon>Spermatophyta</taxon>
        <taxon>Magnoliopsida</taxon>
        <taxon>Magnoliidae</taxon>
        <taxon>Laurales</taxon>
        <taxon>Lauraceae</taxon>
        <taxon>Persea</taxon>
    </lineage>
</organism>
<evidence type="ECO:0000313" key="2">
    <source>
        <dbReference type="Proteomes" id="UP001234297"/>
    </source>
</evidence>
<protein>
    <submittedName>
        <fullName evidence="1">Uncharacterized protein</fullName>
    </submittedName>
</protein>
<accession>A0ACC2LBS1</accession>
<dbReference type="Proteomes" id="UP001234297">
    <property type="component" value="Chromosome 7"/>
</dbReference>
<dbReference type="EMBL" id="CM056815">
    <property type="protein sequence ID" value="KAJ8630710.1"/>
    <property type="molecule type" value="Genomic_DNA"/>
</dbReference>
<gene>
    <name evidence="1" type="ORF">MRB53_024033</name>
</gene>
<name>A0ACC2LBS1_PERAE</name>
<comment type="caution">
    <text evidence="1">The sequence shown here is derived from an EMBL/GenBank/DDBJ whole genome shotgun (WGS) entry which is preliminary data.</text>
</comment>
<proteinExistence type="predicted"/>
<sequence length="186" mass="20130">MLVLMLKRMDNSGKRNLPDGNCFHHHEGDLPLVEEVNHHQGGDPHLLEGVLHPLPCGRIGLLHGHPHEGCEVVQYASALQFHQEGVHLPDELAALQGDHHLYSAVAAHQFVGLLVHVQDQFLLAGVKDRLKDVEGPVHPTLNHQVLARVSGRYPEVVLQEGPGEEEAAAIAAAAVPLLLDPSSACV</sequence>